<organism evidence="1">
    <name type="scientific">uncultured Aureispira sp</name>
    <dbReference type="NCBI Taxonomy" id="1331704"/>
    <lineage>
        <taxon>Bacteria</taxon>
        <taxon>Pseudomonadati</taxon>
        <taxon>Bacteroidota</taxon>
        <taxon>Saprospiria</taxon>
        <taxon>Saprospirales</taxon>
        <taxon>Saprospiraceae</taxon>
        <taxon>Aureispira</taxon>
        <taxon>environmental samples</taxon>
    </lineage>
</organism>
<protein>
    <submittedName>
        <fullName evidence="1">Uncharacterized protein</fullName>
    </submittedName>
</protein>
<dbReference type="EMBL" id="CACVAQ010000055">
    <property type="protein sequence ID" value="CAA6800584.1"/>
    <property type="molecule type" value="Genomic_DNA"/>
</dbReference>
<dbReference type="AlphaFoldDB" id="A0A6S6RYU8"/>
<name>A0A6S6RYU8_9BACT</name>
<proteinExistence type="predicted"/>
<gene>
    <name evidence="1" type="ORF">HELGO_WM30333</name>
</gene>
<evidence type="ECO:0000313" key="1">
    <source>
        <dbReference type="EMBL" id="CAA6800584.1"/>
    </source>
</evidence>
<sequence length="419" mass="48324">MELNELMKSPPALLEELKKTFTARPTIKLARGVIKAHSKSGIPISTYEKNSLIKDEQSLDRFIQDKGSGHKEYKDLYKKVKKDEIIRLGIPEWTLRIEGETERRMGLAEKYNWSLYSCQSLHTREKQNNNKNHDAIVNWARITLEEKANTHKKRNIETPLGWIRASDHLAFSNQDLRNYAFTDHYPNGINNPGVQPKLPPFKRVDLITPARYNGFRFAPLAIYIGYAEKESTTPIFYALTGGNALGESKVLYVSTNVGEETLMECGYKPTPFSDPENFYQFNVKFDKMNPVDITIKVFTRKELEEKKPHHFSINLILEEMAVNGDLSDDVRENRKNRAGKVAGFQYFIPPIHQFLSAFSRVLYLKKTVPESKILPIVMEIAALKQKRTKIASCHPVRKKRVEQLTKKIEKLEKQRQAKA</sequence>
<reference evidence="1" key="1">
    <citation type="submission" date="2020-01" db="EMBL/GenBank/DDBJ databases">
        <authorList>
            <person name="Meier V. D."/>
            <person name="Meier V D."/>
        </authorList>
    </citation>
    <scope>NUCLEOTIDE SEQUENCE</scope>
    <source>
        <strain evidence="1">HLG_WM_MAG_10</strain>
    </source>
</reference>
<accession>A0A6S6RYU8</accession>